<dbReference type="EMBL" id="JACHWS010000001">
    <property type="protein sequence ID" value="MBB3036068.1"/>
    <property type="molecule type" value="Genomic_DNA"/>
</dbReference>
<keyword evidence="1" id="KW-0238">DNA-binding</keyword>
<name>A0A839RIM3_9ACTN</name>
<evidence type="ECO:0000313" key="2">
    <source>
        <dbReference type="Proteomes" id="UP000567922"/>
    </source>
</evidence>
<comment type="caution">
    <text evidence="1">The sequence shown here is derived from an EMBL/GenBank/DDBJ whole genome shotgun (WGS) entry which is preliminary data.</text>
</comment>
<protein>
    <submittedName>
        <fullName evidence="1">DNA-binding protein H-NS</fullName>
    </submittedName>
</protein>
<dbReference type="GO" id="GO:0003677">
    <property type="term" value="F:DNA binding"/>
    <property type="evidence" value="ECO:0007669"/>
    <property type="project" value="UniProtKB-KW"/>
</dbReference>
<evidence type="ECO:0000313" key="1">
    <source>
        <dbReference type="EMBL" id="MBB3036068.1"/>
    </source>
</evidence>
<sequence length="51" mass="5934">MDHVTSTNDILKAIRELHVRETEARKEGREAEADEIAGRIRDYQQELADRP</sequence>
<reference evidence="1 2" key="1">
    <citation type="submission" date="2020-08" db="EMBL/GenBank/DDBJ databases">
        <title>Sequencing the genomes of 1000 actinobacteria strains.</title>
        <authorList>
            <person name="Klenk H.-P."/>
        </authorList>
    </citation>
    <scope>NUCLEOTIDE SEQUENCE [LARGE SCALE GENOMIC DNA]</scope>
    <source>
        <strain evidence="1 2">DSM 45258</strain>
    </source>
</reference>
<accession>A0A839RIM3</accession>
<organism evidence="1 2">
    <name type="scientific">Hoyosella altamirensis</name>
    <dbReference type="NCBI Taxonomy" id="616997"/>
    <lineage>
        <taxon>Bacteria</taxon>
        <taxon>Bacillati</taxon>
        <taxon>Actinomycetota</taxon>
        <taxon>Actinomycetes</taxon>
        <taxon>Mycobacteriales</taxon>
        <taxon>Hoyosellaceae</taxon>
        <taxon>Hoyosella</taxon>
    </lineage>
</organism>
<keyword evidence="2" id="KW-1185">Reference proteome</keyword>
<dbReference type="RefSeq" id="WP_183377454.1">
    <property type="nucleotide sequence ID" value="NZ_BDDI01000005.1"/>
</dbReference>
<dbReference type="AlphaFoldDB" id="A0A839RIM3"/>
<dbReference type="Proteomes" id="UP000567922">
    <property type="component" value="Unassembled WGS sequence"/>
</dbReference>
<gene>
    <name evidence="1" type="ORF">FHU29_000502</name>
</gene>
<proteinExistence type="predicted"/>